<dbReference type="InterPro" id="IPR051943">
    <property type="entry name" value="TRAFAC_Dynamin-like_GTPase"/>
</dbReference>
<dbReference type="Gene3D" id="3.40.50.300">
    <property type="entry name" value="P-loop containing nucleotide triphosphate hydrolases"/>
    <property type="match status" value="1"/>
</dbReference>
<dbReference type="EMBL" id="KL363310">
    <property type="protein sequence ID" value="KFD47918.1"/>
    <property type="molecule type" value="Genomic_DNA"/>
</dbReference>
<organism evidence="3 5">
    <name type="scientific">Trichuris suis</name>
    <name type="common">pig whipworm</name>
    <dbReference type="NCBI Taxonomy" id="68888"/>
    <lineage>
        <taxon>Eukaryota</taxon>
        <taxon>Metazoa</taxon>
        <taxon>Ecdysozoa</taxon>
        <taxon>Nematoda</taxon>
        <taxon>Enoplea</taxon>
        <taxon>Dorylaimia</taxon>
        <taxon>Trichinellida</taxon>
        <taxon>Trichuridae</taxon>
        <taxon>Trichuris</taxon>
    </lineage>
</organism>
<evidence type="ECO:0000313" key="3">
    <source>
        <dbReference type="EMBL" id="KFD47918.1"/>
    </source>
</evidence>
<reference evidence="3 5" key="1">
    <citation type="journal article" date="2014" name="Nat. Genet.">
        <title>Genome and transcriptome of the porcine whipworm Trichuris suis.</title>
        <authorList>
            <person name="Jex A.R."/>
            <person name="Nejsum P."/>
            <person name="Schwarz E.M."/>
            <person name="Hu L."/>
            <person name="Young N.D."/>
            <person name="Hall R.S."/>
            <person name="Korhonen P.K."/>
            <person name="Liao S."/>
            <person name="Thamsborg S."/>
            <person name="Xia J."/>
            <person name="Xu P."/>
            <person name="Wang S."/>
            <person name="Scheerlinck J.P."/>
            <person name="Hofmann A."/>
            <person name="Sternberg P.W."/>
            <person name="Wang J."/>
            <person name="Gasser R.B."/>
        </authorList>
    </citation>
    <scope>NUCLEOTIDE SEQUENCE [LARGE SCALE GENOMIC DNA]</scope>
    <source>
        <strain evidence="4">DCEP-RM93F</strain>
        <strain evidence="3">DCEP-RM93M</strain>
    </source>
</reference>
<dbReference type="GO" id="GO:0005525">
    <property type="term" value="F:GTP binding"/>
    <property type="evidence" value="ECO:0007669"/>
    <property type="project" value="InterPro"/>
</dbReference>
<dbReference type="PANTHER" id="PTHR43681:SF1">
    <property type="entry name" value="SARCALUMENIN"/>
    <property type="match status" value="1"/>
</dbReference>
<evidence type="ECO:0000313" key="5">
    <source>
        <dbReference type="Proteomes" id="UP000030764"/>
    </source>
</evidence>
<dbReference type="SUPFAM" id="SSF52540">
    <property type="entry name" value="P-loop containing nucleoside triphosphate hydrolases"/>
    <property type="match status" value="1"/>
</dbReference>
<dbReference type="Proteomes" id="UP000030758">
    <property type="component" value="Unassembled WGS sequence"/>
</dbReference>
<dbReference type="Pfam" id="PF18150">
    <property type="entry name" value="DUF5600"/>
    <property type="match status" value="1"/>
</dbReference>
<dbReference type="InterPro" id="IPR027417">
    <property type="entry name" value="P-loop_NTPase"/>
</dbReference>
<dbReference type="Gene3D" id="1.10.268.20">
    <property type="match status" value="1"/>
</dbReference>
<sequence>MEQKSNGFRGASGDQEGSIINAISLTTGQVSFSFPKSGPVRAKYLLIASYPLACESNVEFKRCIKILKASVRRKRLPMKFWKGVDNSKFLAGYKAADSKLKLKHLPPPTWHTFLEALKFHYNVSILPIEKALNLNLIYPVPMDVNEFETPSTILFLGLPSVGKTALIRSLLRRTDAGVNMKPEYANRFTIIRHGAHECTIPAFAQMNDRNFPYPGLRSFGEIFARNCDVCFIPSPLLEKINIIDTPGMTTMGYRKLCCGYDFEGVIKFFAEKAGKIVFVYDIQRAQFLEDNVRMVKLLKPYEYKIMVILNKIDTVDWNELDKLRSSLMWSLSVTLRMVDANEILLLSSLPEKCKRPEMISMIYRHQDKLLAKLSDFPFSIHVRFLHEIVYRARLARTYALICNALPHHVPTVKGKAGAIFLRFIMKKLIKKVYPELIISHSIKFHDLPNLSLIESLLTGSDGIPGRHVTTSMIHQVEDFLRMDVITFVRFLLNDSQYESRRRNHLDVKWTAENLLKLEWVQQLLTQRYC</sequence>
<protein>
    <recommendedName>
        <fullName evidence="6">G domain-containing protein</fullName>
    </recommendedName>
</protein>
<dbReference type="InterPro" id="IPR040990">
    <property type="entry name" value="DUF5600"/>
</dbReference>
<evidence type="ECO:0000259" key="1">
    <source>
        <dbReference type="Pfam" id="PF01926"/>
    </source>
</evidence>
<proteinExistence type="predicted"/>
<evidence type="ECO:0000259" key="2">
    <source>
        <dbReference type="Pfam" id="PF18150"/>
    </source>
</evidence>
<gene>
    <name evidence="3" type="ORF">M513_11209</name>
    <name evidence="4" type="ORF">M514_11209</name>
</gene>
<keyword evidence="5" id="KW-1185">Reference proteome</keyword>
<evidence type="ECO:0000313" key="4">
    <source>
        <dbReference type="EMBL" id="KFD67990.1"/>
    </source>
</evidence>
<dbReference type="InterPro" id="IPR006073">
    <property type="entry name" value="GTP-bd"/>
</dbReference>
<dbReference type="AlphaFoldDB" id="A0A085LSH2"/>
<accession>A0A085LSH2</accession>
<dbReference type="Pfam" id="PF01926">
    <property type="entry name" value="MMR_HSR1"/>
    <property type="match status" value="1"/>
</dbReference>
<feature type="domain" description="DUF5600" evidence="2">
    <location>
        <begin position="381"/>
        <end position="485"/>
    </location>
</feature>
<dbReference type="PANTHER" id="PTHR43681">
    <property type="entry name" value="TRANSMEMBRANE GTPASE FZO"/>
    <property type="match status" value="1"/>
</dbReference>
<dbReference type="Proteomes" id="UP000030764">
    <property type="component" value="Unassembled WGS sequence"/>
</dbReference>
<evidence type="ECO:0008006" key="6">
    <source>
        <dbReference type="Google" id="ProtNLM"/>
    </source>
</evidence>
<feature type="domain" description="G" evidence="1">
    <location>
        <begin position="153"/>
        <end position="311"/>
    </location>
</feature>
<dbReference type="EMBL" id="KL367509">
    <property type="protein sequence ID" value="KFD67990.1"/>
    <property type="molecule type" value="Genomic_DNA"/>
</dbReference>
<name>A0A085LSH2_9BILA</name>